<dbReference type="RefSeq" id="WP_207046418.1">
    <property type="nucleotide sequence ID" value="NZ_JAFLNC010000004.1"/>
</dbReference>
<feature type="binding site" evidence="7">
    <location>
        <position position="161"/>
    </location>
    <ligand>
        <name>a divalent metal cation</name>
        <dbReference type="ChEBI" id="CHEBI:60240"/>
        <note>ligand shared between dimeric partners</note>
    </ligand>
</feature>
<comment type="catalytic activity">
    <reaction evidence="7">
        <text>4-(phosphooxy)-L-threonine + NAD(+) = 3-amino-2-oxopropyl phosphate + CO2 + NADH</text>
        <dbReference type="Rhea" id="RHEA:32275"/>
        <dbReference type="ChEBI" id="CHEBI:16526"/>
        <dbReference type="ChEBI" id="CHEBI:57279"/>
        <dbReference type="ChEBI" id="CHEBI:57540"/>
        <dbReference type="ChEBI" id="CHEBI:57945"/>
        <dbReference type="ChEBI" id="CHEBI:58452"/>
        <dbReference type="EC" id="1.1.1.262"/>
    </reaction>
</comment>
<feature type="binding site" evidence="7">
    <location>
        <position position="269"/>
    </location>
    <ligand>
        <name>substrate</name>
    </ligand>
</feature>
<dbReference type="EMBL" id="JAFLNC010000004">
    <property type="protein sequence ID" value="MBO0334520.1"/>
    <property type="molecule type" value="Genomic_DNA"/>
</dbReference>
<comment type="similarity">
    <text evidence="7">Belongs to the PdxA family.</text>
</comment>
<feature type="binding site" evidence="7">
    <location>
        <position position="278"/>
    </location>
    <ligand>
        <name>substrate</name>
    </ligand>
</feature>
<accession>A0ABS3F7L4</accession>
<feature type="binding site" evidence="7">
    <location>
        <position position="206"/>
    </location>
    <ligand>
        <name>a divalent metal cation</name>
        <dbReference type="ChEBI" id="CHEBI:60240"/>
        <note>ligand shared between dimeric partners</note>
    </ligand>
</feature>
<dbReference type="PANTHER" id="PTHR30004:SF6">
    <property type="entry name" value="D-THREONATE 4-PHOSPHATE DEHYDROGENASE"/>
    <property type="match status" value="1"/>
</dbReference>
<keyword evidence="5 7" id="KW-0520">NAD</keyword>
<evidence type="ECO:0000256" key="6">
    <source>
        <dbReference type="ARBA" id="ARBA00023096"/>
    </source>
</evidence>
<dbReference type="SUPFAM" id="SSF53659">
    <property type="entry name" value="Isocitrate/Isopropylmalate dehydrogenase-like"/>
    <property type="match status" value="1"/>
</dbReference>
<dbReference type="PANTHER" id="PTHR30004">
    <property type="entry name" value="4-HYDROXYTHREONINE-4-PHOSPHATE DEHYDROGENASE"/>
    <property type="match status" value="1"/>
</dbReference>
<keyword evidence="9" id="KW-1185">Reference proteome</keyword>
<dbReference type="HAMAP" id="MF_00536">
    <property type="entry name" value="PdxA"/>
    <property type="match status" value="1"/>
</dbReference>
<dbReference type="EC" id="1.1.1.262" evidence="7"/>
<keyword evidence="2 7" id="KW-0479">Metal-binding</keyword>
<comment type="function">
    <text evidence="7">Catalyzes the NAD(P)-dependent oxidation of 4-(phosphooxy)-L-threonine (HTP) into 2-amino-3-oxo-4-(phosphooxy)butyric acid which spontaneously decarboxylates to form 3-amino-2-oxopropyl phosphate (AHAP).</text>
</comment>
<comment type="caution">
    <text evidence="8">The sequence shown here is derived from an EMBL/GenBank/DDBJ whole genome shotgun (WGS) entry which is preliminary data.</text>
</comment>
<dbReference type="Proteomes" id="UP000664761">
    <property type="component" value="Unassembled WGS sequence"/>
</dbReference>
<keyword evidence="6 7" id="KW-0664">Pyridoxine biosynthesis</keyword>
<keyword evidence="4 7" id="KW-0560">Oxidoreductase</keyword>
<sequence>MTDLPLLAVTMGDPSGIGIEITAKAWTLRREQELAPFFLIGGRETIRAQLRTFEPEVPLREISSPDDARAVFADALPVLPLDPALNAAEQTIEAIRLGTELCQQGTVHAIVTNPIHKKRLYEAGFTHPGHTEYLAALDHRPGQSVMMLACPKLKVVPATVHIPIREVPARLTAEGLTHVIETTHTDLKRRFGLENPRLVVAGLNPHAGEDGSIGTEEETVIRPVVEKLDADGMNISGPFAADSLFHPAARERYDAAICMYHDQALIPIKTLDFDGGVNVTLGLTFIRTSPDHGTAEDIAGKGLANPSSLIAAIQMAAVMSSTDND</sequence>
<feature type="binding site" evidence="7">
    <location>
        <position position="130"/>
    </location>
    <ligand>
        <name>substrate</name>
    </ligand>
</feature>
<evidence type="ECO:0000313" key="8">
    <source>
        <dbReference type="EMBL" id="MBO0334520.1"/>
    </source>
</evidence>
<feature type="binding site" evidence="7">
    <location>
        <position position="131"/>
    </location>
    <ligand>
        <name>substrate</name>
    </ligand>
</feature>
<evidence type="ECO:0000256" key="5">
    <source>
        <dbReference type="ARBA" id="ARBA00023027"/>
    </source>
</evidence>
<comment type="subunit">
    <text evidence="7">Homodimer.</text>
</comment>
<evidence type="ECO:0000256" key="1">
    <source>
        <dbReference type="ARBA" id="ARBA00022490"/>
    </source>
</evidence>
<comment type="pathway">
    <text evidence="7">Cofactor biosynthesis; pyridoxine 5'-phosphate biosynthesis; pyridoxine 5'-phosphate from D-erythrose 4-phosphate: step 4/5.</text>
</comment>
<evidence type="ECO:0000256" key="7">
    <source>
        <dbReference type="HAMAP-Rule" id="MF_00536"/>
    </source>
</evidence>
<protein>
    <recommendedName>
        <fullName evidence="7">4-hydroxythreonine-4-phosphate dehydrogenase</fullName>
        <ecNumber evidence="7">1.1.1.262</ecNumber>
    </recommendedName>
    <alternativeName>
        <fullName evidence="7">4-(phosphohydroxy)-L-threonine dehydrogenase</fullName>
    </alternativeName>
</protein>
<keyword evidence="7" id="KW-0862">Zinc</keyword>
<name>A0ABS3F7L4_9PROT</name>
<organism evidence="8 9">
    <name type="scientific">Sneathiella sedimenti</name>
    <dbReference type="NCBI Taxonomy" id="2816034"/>
    <lineage>
        <taxon>Bacteria</taxon>
        <taxon>Pseudomonadati</taxon>
        <taxon>Pseudomonadota</taxon>
        <taxon>Alphaproteobacteria</taxon>
        <taxon>Sneathiellales</taxon>
        <taxon>Sneathiellaceae</taxon>
        <taxon>Sneathiella</taxon>
    </lineage>
</organism>
<dbReference type="InterPro" id="IPR037510">
    <property type="entry name" value="PdxA"/>
</dbReference>
<dbReference type="Gene3D" id="3.40.718.10">
    <property type="entry name" value="Isopropylmalate Dehydrogenase"/>
    <property type="match status" value="1"/>
</dbReference>
<evidence type="ECO:0000256" key="2">
    <source>
        <dbReference type="ARBA" id="ARBA00022723"/>
    </source>
</evidence>
<reference evidence="8 9" key="1">
    <citation type="submission" date="2021-03" db="EMBL/GenBank/DDBJ databases">
        <title>Sneathiella sp. CAU 1612 isolated from Kang Won-do.</title>
        <authorList>
            <person name="Kim W."/>
        </authorList>
    </citation>
    <scope>NUCLEOTIDE SEQUENCE [LARGE SCALE GENOMIC DNA]</scope>
    <source>
        <strain evidence="8 9">CAU 1612</strain>
    </source>
</reference>
<proteinExistence type="inferred from homology"/>
<comment type="cofactor">
    <cofactor evidence="7">
        <name>Zn(2+)</name>
        <dbReference type="ChEBI" id="CHEBI:29105"/>
    </cofactor>
    <cofactor evidence="7">
        <name>Mg(2+)</name>
        <dbReference type="ChEBI" id="CHEBI:18420"/>
    </cofactor>
    <cofactor evidence="7">
        <name>Co(2+)</name>
        <dbReference type="ChEBI" id="CHEBI:48828"/>
    </cofactor>
    <text evidence="7">Binds 1 divalent metal cation per subunit. Can use ions such as Zn(2+), Mg(2+) or Co(2+).</text>
</comment>
<evidence type="ECO:0000256" key="4">
    <source>
        <dbReference type="ARBA" id="ARBA00023002"/>
    </source>
</evidence>
<comment type="miscellaneous">
    <text evidence="7">The active site is located at the dimer interface.</text>
</comment>
<keyword evidence="7" id="KW-0170">Cobalt</keyword>
<evidence type="ECO:0000313" key="9">
    <source>
        <dbReference type="Proteomes" id="UP000664761"/>
    </source>
</evidence>
<keyword evidence="1 7" id="KW-0963">Cytoplasm</keyword>
<dbReference type="Pfam" id="PF04166">
    <property type="entry name" value="PdxA"/>
    <property type="match status" value="1"/>
</dbReference>
<feature type="binding site" evidence="7">
    <location>
        <position position="287"/>
    </location>
    <ligand>
        <name>substrate</name>
    </ligand>
</feature>
<keyword evidence="7" id="KW-0460">Magnesium</keyword>
<evidence type="ECO:0000256" key="3">
    <source>
        <dbReference type="ARBA" id="ARBA00022857"/>
    </source>
</evidence>
<dbReference type="NCBIfam" id="NF003699">
    <property type="entry name" value="PRK05312.1"/>
    <property type="match status" value="1"/>
</dbReference>
<comment type="subcellular location">
    <subcellularLocation>
        <location evidence="7">Cytoplasm</location>
    </subcellularLocation>
</comment>
<keyword evidence="3 7" id="KW-0521">NADP</keyword>
<dbReference type="InterPro" id="IPR005255">
    <property type="entry name" value="PdxA_fam"/>
</dbReference>
<dbReference type="NCBIfam" id="TIGR00557">
    <property type="entry name" value="pdxA"/>
    <property type="match status" value="1"/>
</dbReference>
<feature type="binding site" evidence="7">
    <location>
        <position position="261"/>
    </location>
    <ligand>
        <name>a divalent metal cation</name>
        <dbReference type="ChEBI" id="CHEBI:60240"/>
        <note>ligand shared between dimeric partners</note>
    </ligand>
</feature>
<dbReference type="GO" id="GO:0050570">
    <property type="term" value="F:4-hydroxythreonine-4-phosphate dehydrogenase activity"/>
    <property type="evidence" value="ECO:0007669"/>
    <property type="project" value="UniProtKB-EC"/>
</dbReference>
<gene>
    <name evidence="7 8" type="primary">pdxA</name>
    <name evidence="8" type="ORF">J0X12_12905</name>
</gene>